<dbReference type="RefSeq" id="WP_091975917.1">
    <property type="nucleotide sequence ID" value="NZ_FODF01000014.1"/>
</dbReference>
<evidence type="ECO:0000259" key="2">
    <source>
        <dbReference type="Pfam" id="PF26078"/>
    </source>
</evidence>
<dbReference type="OrthoDB" id="2554267at2"/>
<evidence type="ECO:0000313" key="4">
    <source>
        <dbReference type="EMBL" id="SEN79956.1"/>
    </source>
</evidence>
<gene>
    <name evidence="4" type="ORF">SAMN05216454_11413</name>
</gene>
<name>A0A1H8JI22_9FIRM</name>
<dbReference type="Pfam" id="PF26079">
    <property type="entry name" value="Baseplate_J_C"/>
    <property type="match status" value="1"/>
</dbReference>
<dbReference type="EMBL" id="FODF01000014">
    <property type="protein sequence ID" value="SEN79956.1"/>
    <property type="molecule type" value="Genomic_DNA"/>
</dbReference>
<dbReference type="STRING" id="215200.SAMN05216454_11413"/>
<feature type="domain" description="Baseplate J-like C-terminal" evidence="3">
    <location>
        <begin position="270"/>
        <end position="358"/>
    </location>
</feature>
<accession>A0A1H8JI22</accession>
<dbReference type="AlphaFoldDB" id="A0A1H8JI22"/>
<comment type="similarity">
    <text evidence="1">Belongs to the Mu gp47/PBSX XkdT family.</text>
</comment>
<feature type="domain" description="Baseplate J-like central" evidence="2">
    <location>
        <begin position="185"/>
        <end position="262"/>
    </location>
</feature>
<dbReference type="PANTHER" id="PTHR37829:SF3">
    <property type="entry name" value="PROTEIN JAYE-RELATED"/>
    <property type="match status" value="1"/>
</dbReference>
<sequence length="358" mass="40810">MDYNISFEDITDRMLSRIDDDFDKRETSLVYQSIAMNVPEYIEIASELEFIEDEAYPDTCNYKNLVRKCRERDITPIPATYGTVRAELSLKVEINARFITGGRVYKVLELLKEPNAEIPEEEKIWIYSLIAEETGHIEFIGDLIPIDEIQGLKHAKITEIIEDGRDEEDIDSLRARYNYSLVAQSFGGNKTEYKQRISEMDNIGGVKVFRRKEGKNNIEIYIADTNFKGASEEVVRAVQDAIDPTQDGEGLGLAPIDHIVKINAAIPLKVNINATIKVRDNADITKDVKMEIEEYFKDLRYEWSNTEDGLIIRLVKIESLIFGIHNVIDIENITINGQTKNIMVEATNIPVLGEVVIN</sequence>
<proteinExistence type="inferred from homology"/>
<dbReference type="Pfam" id="PF26078">
    <property type="entry name" value="Baseplate_J_M"/>
    <property type="match status" value="1"/>
</dbReference>
<dbReference type="InterPro" id="IPR058531">
    <property type="entry name" value="Baseplate_J_M"/>
</dbReference>
<evidence type="ECO:0000256" key="1">
    <source>
        <dbReference type="ARBA" id="ARBA00038087"/>
    </source>
</evidence>
<evidence type="ECO:0000259" key="3">
    <source>
        <dbReference type="Pfam" id="PF26079"/>
    </source>
</evidence>
<keyword evidence="5" id="KW-1185">Reference proteome</keyword>
<organism evidence="4 5">
    <name type="scientific">Peptostreptococcus russellii</name>
    <dbReference type="NCBI Taxonomy" id="215200"/>
    <lineage>
        <taxon>Bacteria</taxon>
        <taxon>Bacillati</taxon>
        <taxon>Bacillota</taxon>
        <taxon>Clostridia</taxon>
        <taxon>Peptostreptococcales</taxon>
        <taxon>Peptostreptococcaceae</taxon>
        <taxon>Peptostreptococcus</taxon>
    </lineage>
</organism>
<protein>
    <submittedName>
        <fullName evidence="4">Uncharacterized phage protein gp47/JayE</fullName>
    </submittedName>
</protein>
<evidence type="ECO:0000313" key="5">
    <source>
        <dbReference type="Proteomes" id="UP000199512"/>
    </source>
</evidence>
<dbReference type="PANTHER" id="PTHR37829">
    <property type="entry name" value="PHAGE-LIKE ELEMENT PBSX PROTEIN XKDT"/>
    <property type="match status" value="1"/>
</dbReference>
<dbReference type="InterPro" id="IPR058530">
    <property type="entry name" value="Baseplate_J-like_C"/>
</dbReference>
<dbReference type="Proteomes" id="UP000199512">
    <property type="component" value="Unassembled WGS sequence"/>
</dbReference>
<dbReference type="InterPro" id="IPR052399">
    <property type="entry name" value="Phage_Baseplate_Assmbl_Protein"/>
</dbReference>
<reference evidence="4 5" key="1">
    <citation type="submission" date="2016-10" db="EMBL/GenBank/DDBJ databases">
        <authorList>
            <person name="de Groot N.N."/>
        </authorList>
    </citation>
    <scope>NUCLEOTIDE SEQUENCE [LARGE SCALE GENOMIC DNA]</scope>
    <source>
        <strain evidence="4 5">Calf135</strain>
    </source>
</reference>